<gene>
    <name evidence="1" type="ORF">A4X13_0g4163</name>
</gene>
<sequence>MVAFRTLVLALFAGLAMAAPLESSSSSAELVTRQSTTWNDPYIKKPYAFQAQDIGNCNFQLTFRRDGVDSRHSLRFYATYSGSFTRREITPISGNYTISPTSNADYGRYTVPNGYVVSVHQFRGICSSGASGTKPTALYSRSSLPASGYNYRNDYISPAISASATTLPTPPTNVKVARVAGTTGNYTASWTPSASATGGYFVLIRIDVYASEIGGYLPGTRTIIASSGQTSVSFQIYSRDRLSSVAVSSQAATDVVSDPTRVPIIPAPQ</sequence>
<protein>
    <submittedName>
        <fullName evidence="1">Uncharacterized protein</fullName>
    </submittedName>
</protein>
<accession>A0A177TBJ8</accession>
<comment type="caution">
    <text evidence="1">The sequence shown here is derived from an EMBL/GenBank/DDBJ whole genome shotgun (WGS) entry which is preliminary data.</text>
</comment>
<evidence type="ECO:0000313" key="2">
    <source>
        <dbReference type="Proteomes" id="UP000077521"/>
    </source>
</evidence>
<dbReference type="EMBL" id="LWDF02000264">
    <property type="protein sequence ID" value="KAE8251096.1"/>
    <property type="molecule type" value="Genomic_DNA"/>
</dbReference>
<dbReference type="OrthoDB" id="3353017at2759"/>
<organism evidence="1 2">
    <name type="scientific">Tilletia indica</name>
    <dbReference type="NCBI Taxonomy" id="43049"/>
    <lineage>
        <taxon>Eukaryota</taxon>
        <taxon>Fungi</taxon>
        <taxon>Dikarya</taxon>
        <taxon>Basidiomycota</taxon>
        <taxon>Ustilaginomycotina</taxon>
        <taxon>Exobasidiomycetes</taxon>
        <taxon>Tilletiales</taxon>
        <taxon>Tilletiaceae</taxon>
        <taxon>Tilletia</taxon>
    </lineage>
</organism>
<keyword evidence="2" id="KW-1185">Reference proteome</keyword>
<evidence type="ECO:0000313" key="1">
    <source>
        <dbReference type="EMBL" id="KAE8251096.1"/>
    </source>
</evidence>
<dbReference type="Proteomes" id="UP000077521">
    <property type="component" value="Unassembled WGS sequence"/>
</dbReference>
<name>A0A177TBJ8_9BASI</name>
<reference evidence="1" key="1">
    <citation type="submission" date="2016-04" db="EMBL/GenBank/DDBJ databases">
        <authorList>
            <person name="Nguyen H.D."/>
            <person name="Samba Siva P."/>
            <person name="Cullis J."/>
            <person name="Levesque C.A."/>
            <person name="Hambleton S."/>
        </authorList>
    </citation>
    <scope>NUCLEOTIDE SEQUENCE</scope>
    <source>
        <strain evidence="1">DAOMC 236416</strain>
    </source>
</reference>
<reference evidence="1" key="2">
    <citation type="journal article" date="2019" name="IMA Fungus">
        <title>Genome sequencing and comparison of five Tilletia species to identify candidate genes for the detection of regulated species infecting wheat.</title>
        <authorList>
            <person name="Nguyen H.D.T."/>
            <person name="Sultana T."/>
            <person name="Kesanakurti P."/>
            <person name="Hambleton S."/>
        </authorList>
    </citation>
    <scope>NUCLEOTIDE SEQUENCE</scope>
    <source>
        <strain evidence="1">DAOMC 236416</strain>
    </source>
</reference>
<dbReference type="AlphaFoldDB" id="A0A177TBJ8"/>
<proteinExistence type="predicted"/>